<dbReference type="Proteomes" id="UP000599383">
    <property type="component" value="Unassembled WGS sequence"/>
</dbReference>
<accession>A0AA91BVN2</accession>
<dbReference type="InterPro" id="IPR003715">
    <property type="entry name" value="Poly_export_N"/>
</dbReference>
<dbReference type="InterPro" id="IPR049712">
    <property type="entry name" value="Poly_export"/>
</dbReference>
<reference evidence="5 7" key="1">
    <citation type="submission" date="2019-12" db="EMBL/GenBank/DDBJ databases">
        <title>Ruegeria JWLKs population differentiation of coral mucus and skeleton niches.</title>
        <authorList>
            <person name="Luo D."/>
        </authorList>
    </citation>
    <scope>NUCLEOTIDE SEQUENCE</scope>
    <source>
        <strain evidence="5">HKCCD6181</strain>
        <strain evidence="4 7">HKCCD6238</strain>
    </source>
</reference>
<sequence length="203" mass="21147">MRTVIGSLTALVITMIVATASWAQSYQIQPGDALQVEVLEDPTLNRTILVLPDGSINFPLAGSIRAAGQSTSGLSASLSSALASNFNTPPTVFISVASLAPPPLLGGQAASGPTIDVFIMGEVNVPGKHLATEGTTILQVLAQAGGLTNFAARKRIELRRADSKTGVMRKYTYNYKGSGGGIQGNTVLRPGDVVVVPARRLFE</sequence>
<evidence type="ECO:0000256" key="1">
    <source>
        <dbReference type="ARBA" id="ARBA00022729"/>
    </source>
</evidence>
<dbReference type="Gene3D" id="3.30.1950.10">
    <property type="entry name" value="wza like domain"/>
    <property type="match status" value="1"/>
</dbReference>
<evidence type="ECO:0000313" key="7">
    <source>
        <dbReference type="Proteomes" id="UP000599383"/>
    </source>
</evidence>
<dbReference type="PANTHER" id="PTHR33619">
    <property type="entry name" value="POLYSACCHARIDE EXPORT PROTEIN GFCE-RELATED"/>
    <property type="match status" value="1"/>
</dbReference>
<evidence type="ECO:0000313" key="5">
    <source>
        <dbReference type="EMBL" id="NOE20713.1"/>
    </source>
</evidence>
<evidence type="ECO:0000259" key="3">
    <source>
        <dbReference type="Pfam" id="PF10531"/>
    </source>
</evidence>
<dbReference type="Gene3D" id="3.10.560.10">
    <property type="entry name" value="Outer membrane lipoprotein wza domain like"/>
    <property type="match status" value="1"/>
</dbReference>
<evidence type="ECO:0000259" key="2">
    <source>
        <dbReference type="Pfam" id="PF02563"/>
    </source>
</evidence>
<keyword evidence="7" id="KW-1185">Reference proteome</keyword>
<gene>
    <name evidence="4" type="ORF">GS617_20345</name>
    <name evidence="5" type="ORF">GS634_21495</name>
</gene>
<dbReference type="EMBL" id="WVQY01000012">
    <property type="protein sequence ID" value="NOD32626.1"/>
    <property type="molecule type" value="Genomic_DNA"/>
</dbReference>
<organism evidence="5 6">
    <name type="scientific">Ruegeria atlantica</name>
    <dbReference type="NCBI Taxonomy" id="81569"/>
    <lineage>
        <taxon>Bacteria</taxon>
        <taxon>Pseudomonadati</taxon>
        <taxon>Pseudomonadota</taxon>
        <taxon>Alphaproteobacteria</taxon>
        <taxon>Rhodobacterales</taxon>
        <taxon>Roseobacteraceae</taxon>
        <taxon>Ruegeria</taxon>
    </lineage>
</organism>
<evidence type="ECO:0000313" key="6">
    <source>
        <dbReference type="Proteomes" id="UP000597886"/>
    </source>
</evidence>
<comment type="caution">
    <text evidence="5">The sequence shown here is derived from an EMBL/GenBank/DDBJ whole genome shotgun (WGS) entry which is preliminary data.</text>
</comment>
<keyword evidence="1" id="KW-0732">Signal</keyword>
<evidence type="ECO:0000313" key="4">
    <source>
        <dbReference type="EMBL" id="NOD32626.1"/>
    </source>
</evidence>
<dbReference type="Proteomes" id="UP000597886">
    <property type="component" value="Unassembled WGS sequence"/>
</dbReference>
<dbReference type="GO" id="GO:0015159">
    <property type="term" value="F:polysaccharide transmembrane transporter activity"/>
    <property type="evidence" value="ECO:0007669"/>
    <property type="project" value="InterPro"/>
</dbReference>
<dbReference type="Pfam" id="PF02563">
    <property type="entry name" value="Poly_export"/>
    <property type="match status" value="1"/>
</dbReference>
<protein>
    <submittedName>
        <fullName evidence="5">Polysaccharide export protein</fullName>
    </submittedName>
</protein>
<dbReference type="Pfam" id="PF10531">
    <property type="entry name" value="SLBB"/>
    <property type="match status" value="1"/>
</dbReference>
<dbReference type="PANTHER" id="PTHR33619:SF3">
    <property type="entry name" value="POLYSACCHARIDE EXPORT PROTEIN GFCE-RELATED"/>
    <property type="match status" value="1"/>
</dbReference>
<dbReference type="AlphaFoldDB" id="A0AA91BVN2"/>
<feature type="domain" description="Polysaccharide export protein N-terminal" evidence="2">
    <location>
        <begin position="23"/>
        <end position="96"/>
    </location>
</feature>
<feature type="domain" description="Soluble ligand binding" evidence="3">
    <location>
        <begin position="117"/>
        <end position="165"/>
    </location>
</feature>
<dbReference type="EMBL" id="WVRA01000012">
    <property type="protein sequence ID" value="NOE20713.1"/>
    <property type="molecule type" value="Genomic_DNA"/>
</dbReference>
<dbReference type="InterPro" id="IPR019554">
    <property type="entry name" value="Soluble_ligand-bd"/>
</dbReference>
<dbReference type="RefSeq" id="WP_170346999.1">
    <property type="nucleotide sequence ID" value="NZ_WQBF01000011.1"/>
</dbReference>
<proteinExistence type="predicted"/>
<name>A0AA91BVN2_9RHOB</name>